<keyword evidence="2" id="KW-0472">Membrane</keyword>
<dbReference type="AlphaFoldDB" id="A0A9P5XXW9"/>
<feature type="transmembrane region" description="Helical" evidence="2">
    <location>
        <begin position="120"/>
        <end position="139"/>
    </location>
</feature>
<feature type="transmembrane region" description="Helical" evidence="2">
    <location>
        <begin position="28"/>
        <end position="56"/>
    </location>
</feature>
<evidence type="ECO:0000256" key="1">
    <source>
        <dbReference type="SAM" id="MobiDB-lite"/>
    </source>
</evidence>
<feature type="transmembrane region" description="Helical" evidence="2">
    <location>
        <begin position="229"/>
        <end position="252"/>
    </location>
</feature>
<dbReference type="Proteomes" id="UP000807353">
    <property type="component" value="Unassembled WGS sequence"/>
</dbReference>
<evidence type="ECO:0000313" key="3">
    <source>
        <dbReference type="EMBL" id="KAF9459782.1"/>
    </source>
</evidence>
<comment type="caution">
    <text evidence="3">The sequence shown here is derived from an EMBL/GenBank/DDBJ whole genome shotgun (WGS) entry which is preliminary data.</text>
</comment>
<feature type="transmembrane region" description="Helical" evidence="2">
    <location>
        <begin position="258"/>
        <end position="277"/>
    </location>
</feature>
<sequence length="355" mass="40463">MNTEYRMEDPYSMNFYPFEVPSNFPVELAMMVAIWVEVLLYGIYTCLFFSSLYIMLTKGKIQARSKKVILAAMILMYMVATFDIALNLYRLLHAFIWSPAHSGPRSYFVNVRRWDHVVNSLNYCIMVWLGDVLVLYRCFIVWDQSYVAIMVPTLFMLLSSATNAAIMFWFAHPPNVSMPLLIAWIDSIYVVNLVQNMLTTGLIVFKILRQHHLSSTAGARCIGSLRLTHIVRILIESALVYTIQLIILIVLHLRRHNAQFIVQYAIIPTIGIVFNLISVRTHMTEPWDAQTTRTDILADLPRWVDDQSSSATEPGETSSDRSIDGVPPNRAGQVGAFAQSESLGRRSACRRLVQS</sequence>
<dbReference type="EMBL" id="MU150310">
    <property type="protein sequence ID" value="KAF9459782.1"/>
    <property type="molecule type" value="Genomic_DNA"/>
</dbReference>
<feature type="transmembrane region" description="Helical" evidence="2">
    <location>
        <begin position="146"/>
        <end position="170"/>
    </location>
</feature>
<feature type="transmembrane region" description="Helical" evidence="2">
    <location>
        <begin position="68"/>
        <end position="89"/>
    </location>
</feature>
<proteinExistence type="predicted"/>
<feature type="region of interest" description="Disordered" evidence="1">
    <location>
        <begin position="306"/>
        <end position="332"/>
    </location>
</feature>
<accession>A0A9P5XXW9</accession>
<keyword evidence="2" id="KW-0812">Transmembrane</keyword>
<reference evidence="3" key="1">
    <citation type="submission" date="2020-11" db="EMBL/GenBank/DDBJ databases">
        <authorList>
            <consortium name="DOE Joint Genome Institute"/>
            <person name="Ahrendt S."/>
            <person name="Riley R."/>
            <person name="Andreopoulos W."/>
            <person name="Labutti K."/>
            <person name="Pangilinan J."/>
            <person name="Ruiz-Duenas F.J."/>
            <person name="Barrasa J.M."/>
            <person name="Sanchez-Garcia M."/>
            <person name="Camarero S."/>
            <person name="Miyauchi S."/>
            <person name="Serrano A."/>
            <person name="Linde D."/>
            <person name="Babiker R."/>
            <person name="Drula E."/>
            <person name="Ayuso-Fernandez I."/>
            <person name="Pacheco R."/>
            <person name="Padilla G."/>
            <person name="Ferreira P."/>
            <person name="Barriuso J."/>
            <person name="Kellner H."/>
            <person name="Castanera R."/>
            <person name="Alfaro M."/>
            <person name="Ramirez L."/>
            <person name="Pisabarro A.G."/>
            <person name="Kuo A."/>
            <person name="Tritt A."/>
            <person name="Lipzen A."/>
            <person name="He G."/>
            <person name="Yan M."/>
            <person name="Ng V."/>
            <person name="Cullen D."/>
            <person name="Martin F."/>
            <person name="Rosso M.-N."/>
            <person name="Henrissat B."/>
            <person name="Hibbett D."/>
            <person name="Martinez A.T."/>
            <person name="Grigoriev I.V."/>
        </authorList>
    </citation>
    <scope>NUCLEOTIDE SEQUENCE</scope>
    <source>
        <strain evidence="3">CBS 247.69</strain>
    </source>
</reference>
<evidence type="ECO:0000313" key="4">
    <source>
        <dbReference type="Proteomes" id="UP000807353"/>
    </source>
</evidence>
<feature type="transmembrane region" description="Helical" evidence="2">
    <location>
        <begin position="182"/>
        <end position="208"/>
    </location>
</feature>
<gene>
    <name evidence="3" type="ORF">BDZ94DRAFT_986516</name>
</gene>
<keyword evidence="4" id="KW-1185">Reference proteome</keyword>
<keyword evidence="2" id="KW-1133">Transmembrane helix</keyword>
<name>A0A9P5XXW9_9AGAR</name>
<organism evidence="3 4">
    <name type="scientific">Collybia nuda</name>
    <dbReference type="NCBI Taxonomy" id="64659"/>
    <lineage>
        <taxon>Eukaryota</taxon>
        <taxon>Fungi</taxon>
        <taxon>Dikarya</taxon>
        <taxon>Basidiomycota</taxon>
        <taxon>Agaricomycotina</taxon>
        <taxon>Agaricomycetes</taxon>
        <taxon>Agaricomycetidae</taxon>
        <taxon>Agaricales</taxon>
        <taxon>Tricholomatineae</taxon>
        <taxon>Clitocybaceae</taxon>
        <taxon>Collybia</taxon>
    </lineage>
</organism>
<feature type="compositionally biased region" description="Polar residues" evidence="1">
    <location>
        <begin position="306"/>
        <end position="317"/>
    </location>
</feature>
<dbReference type="OrthoDB" id="3357408at2759"/>
<protein>
    <submittedName>
        <fullName evidence="3">Uncharacterized protein</fullName>
    </submittedName>
</protein>
<evidence type="ECO:0000256" key="2">
    <source>
        <dbReference type="SAM" id="Phobius"/>
    </source>
</evidence>